<dbReference type="HOGENOM" id="CLU_052508_0_1_7"/>
<dbReference type="STRING" id="269799.Gmet_2441"/>
<feature type="transmembrane region" description="Helical" evidence="8">
    <location>
        <begin position="181"/>
        <end position="203"/>
    </location>
</feature>
<sequence length="346" mass="34703">MHMADALISPAVGGTLWVAAGGTIAYCARKVRQDLDERKVPLMGVLGAFVFAAQMINFTIPGTGSSGHLGGGLLLAVLLGPHAAFLTIASVLVVQALFFADGGLLALGCNIVNLGFFPAFVAYPLIYRAIAPAGSGQGRSTAAAVAAAVVGLQFGALSVVLETVASGISALPFSSFVLLMQPIHLAIGIVEGLVTAAVVGFVVKAHPEVIGATRRSVTSGSGFRWVAVSLLALAVITGGVVSRYASGKPDGLEWAIAGVTGKGELASPTGGVHGALAAIQKKSSSLPAYSFAKPTEDGAGEPAARKRGAAKGDDRLGTSVSGIAGGGLTLVMAFAVGFLLRRRAAS</sequence>
<dbReference type="GO" id="GO:0000041">
    <property type="term" value="P:transition metal ion transport"/>
    <property type="evidence" value="ECO:0007669"/>
    <property type="project" value="InterPro"/>
</dbReference>
<evidence type="ECO:0000256" key="8">
    <source>
        <dbReference type="SAM" id="Phobius"/>
    </source>
</evidence>
<dbReference type="RefSeq" id="WP_004512459.1">
    <property type="nucleotide sequence ID" value="NC_007517.1"/>
</dbReference>
<evidence type="ECO:0000256" key="2">
    <source>
        <dbReference type="ARBA" id="ARBA00022448"/>
    </source>
</evidence>
<dbReference type="PANTHER" id="PTHR34229:SF1">
    <property type="entry name" value="METAL TRANSPORT PROTEIN HI_1621-RELATED"/>
    <property type="match status" value="1"/>
</dbReference>
<evidence type="ECO:0000256" key="5">
    <source>
        <dbReference type="ARBA" id="ARBA00022989"/>
    </source>
</evidence>
<reference evidence="10 11" key="2">
    <citation type="journal article" date="2009" name="BMC Microbiol.">
        <title>The genome sequence of Geobacter metallireducens: features of metabolism, physiology and regulation common and dissimilar to Geobacter sulfurreducens.</title>
        <authorList>
            <person name="Aklujkar M."/>
            <person name="Krushkal J."/>
            <person name="DiBartolo G."/>
            <person name="Lapidus A."/>
            <person name="Land M.L."/>
            <person name="Lovley D.R."/>
        </authorList>
    </citation>
    <scope>NUCLEOTIDE SEQUENCE [LARGE SCALE GENOMIC DNA]</scope>
    <source>
        <strain evidence="11">ATCC 53774 / DSM 7210 / GS-15</strain>
    </source>
</reference>
<dbReference type="Gene3D" id="1.10.1760.20">
    <property type="match status" value="1"/>
</dbReference>
<accession>Q39SV8</accession>
<keyword evidence="3" id="KW-1003">Cell membrane</keyword>
<dbReference type="KEGG" id="gme:Gmet_2441"/>
<protein>
    <submittedName>
        <fullName evidence="10">Nickel ABC transporter, membrane protein NikMN</fullName>
    </submittedName>
</protein>
<evidence type="ECO:0000256" key="6">
    <source>
        <dbReference type="ARBA" id="ARBA00023136"/>
    </source>
</evidence>
<evidence type="ECO:0000256" key="1">
    <source>
        <dbReference type="ARBA" id="ARBA00004651"/>
    </source>
</evidence>
<feature type="transmembrane region" description="Helical" evidence="8">
    <location>
        <begin position="72"/>
        <end position="98"/>
    </location>
</feature>
<dbReference type="AlphaFoldDB" id="Q39SV8"/>
<dbReference type="InterPro" id="IPR002751">
    <property type="entry name" value="CbiM/NikMN"/>
</dbReference>
<evidence type="ECO:0000256" key="7">
    <source>
        <dbReference type="SAM" id="MobiDB-lite"/>
    </source>
</evidence>
<gene>
    <name evidence="10" type="primary">nikMN</name>
    <name evidence="10" type="ordered locus">Gmet_2441</name>
</gene>
<feature type="region of interest" description="Disordered" evidence="7">
    <location>
        <begin position="290"/>
        <end position="314"/>
    </location>
</feature>
<feature type="transmembrane region" description="Helical" evidence="8">
    <location>
        <begin position="104"/>
        <end position="130"/>
    </location>
</feature>
<evidence type="ECO:0000313" key="11">
    <source>
        <dbReference type="Proteomes" id="UP000007073"/>
    </source>
</evidence>
<evidence type="ECO:0000256" key="4">
    <source>
        <dbReference type="ARBA" id="ARBA00022692"/>
    </source>
</evidence>
<keyword evidence="11" id="KW-1185">Reference proteome</keyword>
<keyword evidence="2" id="KW-0813">Transport</keyword>
<name>Q39SV8_GEOMG</name>
<organism evidence="10 11">
    <name type="scientific">Geobacter metallireducens (strain ATCC 53774 / DSM 7210 / GS-15)</name>
    <dbReference type="NCBI Taxonomy" id="269799"/>
    <lineage>
        <taxon>Bacteria</taxon>
        <taxon>Pseudomonadati</taxon>
        <taxon>Thermodesulfobacteriota</taxon>
        <taxon>Desulfuromonadia</taxon>
        <taxon>Geobacterales</taxon>
        <taxon>Geobacteraceae</taxon>
        <taxon>Geobacter</taxon>
    </lineage>
</organism>
<feature type="transmembrane region" description="Helical" evidence="8">
    <location>
        <begin position="223"/>
        <end position="245"/>
    </location>
</feature>
<keyword evidence="6 8" id="KW-0472">Membrane</keyword>
<comment type="subcellular location">
    <subcellularLocation>
        <location evidence="1">Cell membrane</location>
        <topology evidence="1">Multi-pass membrane protein</topology>
    </subcellularLocation>
</comment>
<feature type="domain" description="PDGLE" evidence="9">
    <location>
        <begin position="224"/>
        <end position="342"/>
    </location>
</feature>
<dbReference type="PANTHER" id="PTHR34229">
    <property type="entry name" value="METAL TRANSPORT PROTEIN HI_1621-RELATED"/>
    <property type="match status" value="1"/>
</dbReference>
<feature type="transmembrane region" description="Helical" evidence="8">
    <location>
        <begin position="320"/>
        <end position="340"/>
    </location>
</feature>
<reference evidence="10 11" key="1">
    <citation type="submission" date="2005-10" db="EMBL/GenBank/DDBJ databases">
        <title>Complete sequence of Geobacter metallireducens GS-15.</title>
        <authorList>
            <consortium name="US DOE Joint Genome Institute"/>
            <person name="Copeland A."/>
            <person name="Lucas S."/>
            <person name="Lapidus A."/>
            <person name="Barry K."/>
            <person name="Detter J.C."/>
            <person name="Glavina T."/>
            <person name="Hammon N."/>
            <person name="Israni S."/>
            <person name="Pitluck S."/>
            <person name="Di Bartolo G."/>
            <person name="Chain P."/>
            <person name="Schmutz J."/>
            <person name="Larimer F."/>
            <person name="Land M."/>
            <person name="Kyrpides N."/>
            <person name="Ivanova N."/>
            <person name="Richardson P."/>
        </authorList>
    </citation>
    <scope>NUCLEOTIDE SEQUENCE [LARGE SCALE GENOMIC DNA]</scope>
    <source>
        <strain evidence="11">ATCC 53774 / DSM 7210 / GS-15</strain>
    </source>
</reference>
<evidence type="ECO:0000259" key="9">
    <source>
        <dbReference type="Pfam" id="PF13190"/>
    </source>
</evidence>
<evidence type="ECO:0000313" key="10">
    <source>
        <dbReference type="EMBL" id="ABB32666.1"/>
    </source>
</evidence>
<dbReference type="Pfam" id="PF01891">
    <property type="entry name" value="CbiM"/>
    <property type="match status" value="1"/>
</dbReference>
<dbReference type="eggNOG" id="COG0310">
    <property type="taxonomic scope" value="Bacteria"/>
</dbReference>
<dbReference type="Proteomes" id="UP000007073">
    <property type="component" value="Chromosome"/>
</dbReference>
<keyword evidence="5 8" id="KW-1133">Transmembrane helix</keyword>
<proteinExistence type="predicted"/>
<dbReference type="EMBL" id="CP000148">
    <property type="protein sequence ID" value="ABB32666.1"/>
    <property type="molecule type" value="Genomic_DNA"/>
</dbReference>
<dbReference type="InterPro" id="IPR025937">
    <property type="entry name" value="PDGLE_dom"/>
</dbReference>
<keyword evidence="4 8" id="KW-0812">Transmembrane</keyword>
<dbReference type="Pfam" id="PF13190">
    <property type="entry name" value="PDGLE"/>
    <property type="match status" value="1"/>
</dbReference>
<dbReference type="GO" id="GO:0005886">
    <property type="term" value="C:plasma membrane"/>
    <property type="evidence" value="ECO:0007669"/>
    <property type="project" value="UniProtKB-SubCell"/>
</dbReference>
<evidence type="ECO:0000256" key="3">
    <source>
        <dbReference type="ARBA" id="ARBA00022475"/>
    </source>
</evidence>
<feature type="transmembrane region" description="Helical" evidence="8">
    <location>
        <begin position="41"/>
        <end position="60"/>
    </location>
</feature>